<reference evidence="2" key="1">
    <citation type="journal article" date="2014" name="Front. Microbiol.">
        <title>High frequency of phylogenetically diverse reductive dehalogenase-homologous genes in deep subseafloor sedimentary metagenomes.</title>
        <authorList>
            <person name="Kawai M."/>
            <person name="Futagami T."/>
            <person name="Toyoda A."/>
            <person name="Takaki Y."/>
            <person name="Nishi S."/>
            <person name="Hori S."/>
            <person name="Arai W."/>
            <person name="Tsubouchi T."/>
            <person name="Morono Y."/>
            <person name="Uchiyama I."/>
            <person name="Ito T."/>
            <person name="Fujiyama A."/>
            <person name="Inagaki F."/>
            <person name="Takami H."/>
        </authorList>
    </citation>
    <scope>NUCLEOTIDE SEQUENCE</scope>
    <source>
        <strain evidence="2">Expedition CK06-06</strain>
    </source>
</reference>
<dbReference type="AlphaFoldDB" id="X1TF90"/>
<feature type="transmembrane region" description="Helical" evidence="1">
    <location>
        <begin position="22"/>
        <end position="39"/>
    </location>
</feature>
<keyword evidence="1" id="KW-1133">Transmembrane helix</keyword>
<accession>X1TF90</accession>
<keyword evidence="1" id="KW-0472">Membrane</keyword>
<protein>
    <submittedName>
        <fullName evidence="2">Uncharacterized protein</fullName>
    </submittedName>
</protein>
<comment type="caution">
    <text evidence="2">The sequence shown here is derived from an EMBL/GenBank/DDBJ whole genome shotgun (WGS) entry which is preliminary data.</text>
</comment>
<proteinExistence type="predicted"/>
<sequence>MLVNEKEIEQKNNQTSFNKKKQQITVLLLIICISCFLINSPMGKTICVSAFSFEQAHPISINVPTLNERVHNEKFLEWERTYNLDTYILPEGSIIRVNYTVLVTSLSNVSFISYFINDTSNVWTPNPPNFILAPGESFEKNFTLVKGLSEQSSLMGYYGSVLTESSNATVHWWYEVLFEGKRLSIGFLFFVGTLILVLTIPVFLKKKRKTS</sequence>
<organism evidence="2">
    <name type="scientific">marine sediment metagenome</name>
    <dbReference type="NCBI Taxonomy" id="412755"/>
    <lineage>
        <taxon>unclassified sequences</taxon>
        <taxon>metagenomes</taxon>
        <taxon>ecological metagenomes</taxon>
    </lineage>
</organism>
<evidence type="ECO:0000313" key="2">
    <source>
        <dbReference type="EMBL" id="GAI78709.1"/>
    </source>
</evidence>
<name>X1TF90_9ZZZZ</name>
<evidence type="ECO:0000256" key="1">
    <source>
        <dbReference type="SAM" id="Phobius"/>
    </source>
</evidence>
<dbReference type="EMBL" id="BARW01007972">
    <property type="protein sequence ID" value="GAI78709.1"/>
    <property type="molecule type" value="Genomic_DNA"/>
</dbReference>
<feature type="transmembrane region" description="Helical" evidence="1">
    <location>
        <begin position="183"/>
        <end position="204"/>
    </location>
</feature>
<gene>
    <name evidence="2" type="ORF">S12H4_16478</name>
</gene>
<keyword evidence="1" id="KW-0812">Transmembrane</keyword>